<feature type="binding site" evidence="1">
    <location>
        <position position="315"/>
    </location>
    <ligand>
        <name>Mg(2+)</name>
        <dbReference type="ChEBI" id="CHEBI:18420"/>
        <label>1</label>
    </ligand>
</feature>
<dbReference type="InterPro" id="IPR050792">
    <property type="entry name" value="ADP-ribosylglycohydrolase"/>
</dbReference>
<evidence type="ECO:0000256" key="2">
    <source>
        <dbReference type="SAM" id="MobiDB-lite"/>
    </source>
</evidence>
<feature type="binding site" evidence="1">
    <location>
        <position position="316"/>
    </location>
    <ligand>
        <name>Mg(2+)</name>
        <dbReference type="ChEBI" id="CHEBI:18420"/>
        <label>1</label>
    </ligand>
</feature>
<accession>A0AAU9IRC0</accession>
<dbReference type="EMBL" id="CAJZBQ010000020">
    <property type="protein sequence ID" value="CAG9318111.1"/>
    <property type="molecule type" value="Genomic_DNA"/>
</dbReference>
<comment type="cofactor">
    <cofactor evidence="1">
        <name>Mg(2+)</name>
        <dbReference type="ChEBI" id="CHEBI:18420"/>
    </cofactor>
    <text evidence="1">Binds 2 magnesium ions per subunit.</text>
</comment>
<keyword evidence="4" id="KW-1185">Reference proteome</keyword>
<dbReference type="Gene3D" id="1.10.4080.10">
    <property type="entry name" value="ADP-ribosylation/Crystallin J1"/>
    <property type="match status" value="1"/>
</dbReference>
<dbReference type="PANTHER" id="PTHR16222">
    <property type="entry name" value="ADP-RIBOSYLGLYCOHYDROLASE"/>
    <property type="match status" value="1"/>
</dbReference>
<comment type="caution">
    <text evidence="3">The sequence shown here is derived from an EMBL/GenBank/DDBJ whole genome shotgun (WGS) entry which is preliminary data.</text>
</comment>
<evidence type="ECO:0000313" key="4">
    <source>
        <dbReference type="Proteomes" id="UP001162131"/>
    </source>
</evidence>
<feature type="binding site" evidence="1">
    <location>
        <position position="110"/>
    </location>
    <ligand>
        <name>Mg(2+)</name>
        <dbReference type="ChEBI" id="CHEBI:18420"/>
        <label>1</label>
    </ligand>
</feature>
<dbReference type="PANTHER" id="PTHR16222:SF35">
    <property type="entry name" value="ADP-RIBOSYLGLYCOHYDROLASE"/>
    <property type="match status" value="1"/>
</dbReference>
<dbReference type="Proteomes" id="UP001162131">
    <property type="component" value="Unassembled WGS sequence"/>
</dbReference>
<dbReference type="AlphaFoldDB" id="A0AAU9IRC0"/>
<dbReference type="InterPro" id="IPR036705">
    <property type="entry name" value="Ribosyl_crysJ1_sf"/>
</dbReference>
<protein>
    <submittedName>
        <fullName evidence="3">Uncharacterized protein</fullName>
    </submittedName>
</protein>
<dbReference type="SUPFAM" id="SSF101478">
    <property type="entry name" value="ADP-ribosylglycohydrolase"/>
    <property type="match status" value="1"/>
</dbReference>
<dbReference type="Pfam" id="PF03747">
    <property type="entry name" value="ADP_ribosyl_GH"/>
    <property type="match status" value="1"/>
</dbReference>
<sequence>MDSEELRDGDEIDAHINAESYQQPPDAPQLDLALDENNINAESASKDESYQQPPEDTQLDLALGSVFGAFIGDALGSYIEFKKHINTKLLKETLEMNGGGPFQLGPGQVTDDSELAMCMLRGLCDGNGKLNLDSIAYYYKQWICTGPFDIGNTTSNALGVYRNSEPIAKLSIDSASIYNQNSQSNGSFMRCTPMAVFCRNLSDQEIRQAVTLESSMTHSNLDVQDAQVCYIKAIVSLLRDPGNRVRAYEEAKAMATSLNTQEWFEDVENPKKAMKGSPNIGWVKIAFDHAFRHLRNNSDFETAMSETLKLGGDTDTNAAIVGGLIGAAVGFKRLPYEWKDKVMKYSFASTNRGIIRPSFLNQLEVEEQVKYLFSISPSSLKVRPKGLI</sequence>
<gene>
    <name evidence="3" type="ORF">BSTOLATCC_MIC20595</name>
</gene>
<feature type="binding site" evidence="1">
    <location>
        <position position="313"/>
    </location>
    <ligand>
        <name>Mg(2+)</name>
        <dbReference type="ChEBI" id="CHEBI:18420"/>
        <label>1</label>
    </ligand>
</feature>
<keyword evidence="1" id="KW-0460">Magnesium</keyword>
<organism evidence="3 4">
    <name type="scientific">Blepharisma stoltei</name>
    <dbReference type="NCBI Taxonomy" id="1481888"/>
    <lineage>
        <taxon>Eukaryota</taxon>
        <taxon>Sar</taxon>
        <taxon>Alveolata</taxon>
        <taxon>Ciliophora</taxon>
        <taxon>Postciliodesmatophora</taxon>
        <taxon>Heterotrichea</taxon>
        <taxon>Heterotrichida</taxon>
        <taxon>Blepharismidae</taxon>
        <taxon>Blepharisma</taxon>
    </lineage>
</organism>
<dbReference type="GO" id="GO:0046872">
    <property type="term" value="F:metal ion binding"/>
    <property type="evidence" value="ECO:0007669"/>
    <property type="project" value="UniProtKB-KW"/>
</dbReference>
<proteinExistence type="predicted"/>
<name>A0AAU9IRC0_9CILI</name>
<feature type="binding site" evidence="1">
    <location>
        <position position="111"/>
    </location>
    <ligand>
        <name>Mg(2+)</name>
        <dbReference type="ChEBI" id="CHEBI:18420"/>
        <label>1</label>
    </ligand>
</feature>
<dbReference type="InterPro" id="IPR005502">
    <property type="entry name" value="Ribosyl_crysJ1"/>
</dbReference>
<feature type="binding site" evidence="1">
    <location>
        <position position="112"/>
    </location>
    <ligand>
        <name>Mg(2+)</name>
        <dbReference type="ChEBI" id="CHEBI:18420"/>
        <label>1</label>
    </ligand>
</feature>
<feature type="region of interest" description="Disordered" evidence="2">
    <location>
        <begin position="1"/>
        <end position="30"/>
    </location>
</feature>
<keyword evidence="1" id="KW-0479">Metal-binding</keyword>
<evidence type="ECO:0000313" key="3">
    <source>
        <dbReference type="EMBL" id="CAG9318111.1"/>
    </source>
</evidence>
<evidence type="ECO:0000256" key="1">
    <source>
        <dbReference type="PIRSR" id="PIRSR605502-1"/>
    </source>
</evidence>
<reference evidence="3" key="1">
    <citation type="submission" date="2021-09" db="EMBL/GenBank/DDBJ databases">
        <authorList>
            <consortium name="AG Swart"/>
            <person name="Singh M."/>
            <person name="Singh A."/>
            <person name="Seah K."/>
            <person name="Emmerich C."/>
        </authorList>
    </citation>
    <scope>NUCLEOTIDE SEQUENCE</scope>
    <source>
        <strain evidence="3">ATCC30299</strain>
    </source>
</reference>